<keyword evidence="1" id="KW-0812">Transmembrane</keyword>
<keyword evidence="1" id="KW-1133">Transmembrane helix</keyword>
<feature type="transmembrane region" description="Helical" evidence="1">
    <location>
        <begin position="51"/>
        <end position="69"/>
    </location>
</feature>
<dbReference type="Proteomes" id="UP000615003">
    <property type="component" value="Unassembled WGS sequence"/>
</dbReference>
<feature type="transmembrane region" description="Helical" evidence="1">
    <location>
        <begin position="81"/>
        <end position="100"/>
    </location>
</feature>
<dbReference type="AlphaFoldDB" id="A0A2K4XE89"/>
<proteinExistence type="predicted"/>
<dbReference type="RefSeq" id="WP_054981643.1">
    <property type="nucleotide sequence ID" value="NZ_AQGW01000025.1"/>
</dbReference>
<protein>
    <submittedName>
        <fullName evidence="3">Transcriptional regulator</fullName>
    </submittedName>
</protein>
<sequence length="112" mass="12260">MKHLLPLLLVLIITVITLSLINSNECIEIGNASIASISFGTCDLSNPQSNISPLLALFWLAMSVCFAITLPKSTVANKYKIALFIFGLPLTVFVYLIAYISENIRQATQSLK</sequence>
<evidence type="ECO:0000313" key="5">
    <source>
        <dbReference type="Proteomes" id="UP000615003"/>
    </source>
</evidence>
<keyword evidence="1" id="KW-0472">Membrane</keyword>
<reference evidence="2 5" key="1">
    <citation type="submission" date="2015-06" db="EMBL/GenBank/DDBJ databases">
        <title>Genome sequence of Pseudoalteromonas carrageenovora.</title>
        <authorList>
            <person name="Xie B.-B."/>
            <person name="Rong J.-C."/>
            <person name="Qin Q.-L."/>
            <person name="Zhang Y.-Z."/>
        </authorList>
    </citation>
    <scope>NUCLEOTIDE SEQUENCE [LARGE SCALE GENOMIC DNA]</scope>
    <source>
        <strain evidence="2 5">IAM 12662</strain>
    </source>
</reference>
<evidence type="ECO:0000256" key="1">
    <source>
        <dbReference type="SAM" id="Phobius"/>
    </source>
</evidence>
<evidence type="ECO:0000313" key="3">
    <source>
        <dbReference type="EMBL" id="SOU42653.1"/>
    </source>
</evidence>
<organism evidence="3 4">
    <name type="scientific">Pseudoalteromonas carrageenovora IAM 12662</name>
    <dbReference type="NCBI Taxonomy" id="1314868"/>
    <lineage>
        <taxon>Bacteria</taxon>
        <taxon>Pseudomonadati</taxon>
        <taxon>Pseudomonadota</taxon>
        <taxon>Gammaproteobacteria</taxon>
        <taxon>Alteromonadales</taxon>
        <taxon>Pseudoalteromonadaceae</taxon>
        <taxon>Pseudoalteromonas</taxon>
    </lineage>
</organism>
<gene>
    <name evidence="3" type="ORF">PCAR9_B0170</name>
    <name evidence="2" type="ORF">PCARR_b0215</name>
</gene>
<evidence type="ECO:0000313" key="2">
    <source>
        <dbReference type="EMBL" id="MBE0384266.1"/>
    </source>
</evidence>
<dbReference type="EMBL" id="AQGW01000025">
    <property type="protein sequence ID" value="MBE0384266.1"/>
    <property type="molecule type" value="Genomic_DNA"/>
</dbReference>
<dbReference type="OrthoDB" id="6313966at2"/>
<dbReference type="GeneID" id="93665361"/>
<dbReference type="Proteomes" id="UP000238288">
    <property type="component" value="Chromosome PCAR9b"/>
</dbReference>
<name>A0A2K4XE89_PSEVC</name>
<evidence type="ECO:0000313" key="4">
    <source>
        <dbReference type="Proteomes" id="UP000238288"/>
    </source>
</evidence>
<keyword evidence="5" id="KW-1185">Reference proteome</keyword>
<dbReference type="EMBL" id="LT965929">
    <property type="protein sequence ID" value="SOU42653.1"/>
    <property type="molecule type" value="Genomic_DNA"/>
</dbReference>
<reference evidence="3 4" key="2">
    <citation type="submission" date="2017-11" db="EMBL/GenBank/DDBJ databases">
        <authorList>
            <person name="Han C.G."/>
        </authorList>
    </citation>
    <scope>NUCLEOTIDE SEQUENCE [LARGE SCALE GENOMIC DNA]</scope>
    <source>
        <strain evidence="4">ATCC 43555</strain>
        <strain evidence="3">ATCC43555</strain>
    </source>
</reference>
<accession>A0A2K4XE89</accession>